<accession>A0A1G9T7K1</accession>
<keyword evidence="3" id="KW-1185">Reference proteome</keyword>
<dbReference type="Proteomes" id="UP000198704">
    <property type="component" value="Unassembled WGS sequence"/>
</dbReference>
<reference evidence="3" key="1">
    <citation type="submission" date="2016-10" db="EMBL/GenBank/DDBJ databases">
        <authorList>
            <person name="Varghese N."/>
            <person name="Submissions S."/>
        </authorList>
    </citation>
    <scope>NUCLEOTIDE SEQUENCE [LARGE SCALE GENOMIC DNA]</scope>
    <source>
        <strain evidence="3">BL47</strain>
    </source>
</reference>
<name>A0A1G9T7K1_9HYPH</name>
<organism evidence="2 3">
    <name type="scientific">Methylobacterium phyllostachyos</name>
    <dbReference type="NCBI Taxonomy" id="582672"/>
    <lineage>
        <taxon>Bacteria</taxon>
        <taxon>Pseudomonadati</taxon>
        <taxon>Pseudomonadota</taxon>
        <taxon>Alphaproteobacteria</taxon>
        <taxon>Hyphomicrobiales</taxon>
        <taxon>Methylobacteriaceae</taxon>
        <taxon>Methylobacterium</taxon>
    </lineage>
</organism>
<feature type="transmembrane region" description="Helical" evidence="1">
    <location>
        <begin position="63"/>
        <end position="85"/>
    </location>
</feature>
<proteinExistence type="predicted"/>
<dbReference type="STRING" id="582672.SAMN05216360_10287"/>
<evidence type="ECO:0000313" key="2">
    <source>
        <dbReference type="EMBL" id="SDM43610.1"/>
    </source>
</evidence>
<dbReference type="AlphaFoldDB" id="A0A1G9T7K1"/>
<protein>
    <submittedName>
        <fullName evidence="2">Uncharacterized protein</fullName>
    </submittedName>
</protein>
<gene>
    <name evidence="2" type="ORF">SAMN05216360_10287</name>
</gene>
<keyword evidence="1" id="KW-1133">Transmembrane helix</keyword>
<sequence>MPCRLGPGSSIGIDAVKPDERPLPESLTRLLSVPLPAVRARSWPAELVPPPNRASRHAALESVLLRGFVYGVSGLVWLAVMLLIARHIAW</sequence>
<evidence type="ECO:0000313" key="3">
    <source>
        <dbReference type="Proteomes" id="UP000198704"/>
    </source>
</evidence>
<evidence type="ECO:0000256" key="1">
    <source>
        <dbReference type="SAM" id="Phobius"/>
    </source>
</evidence>
<keyword evidence="1" id="KW-0812">Transmembrane</keyword>
<dbReference type="EMBL" id="FNHS01000002">
    <property type="protein sequence ID" value="SDM43610.1"/>
    <property type="molecule type" value="Genomic_DNA"/>
</dbReference>
<keyword evidence="1" id="KW-0472">Membrane</keyword>